<name>A0A9J6H1V1_HAELO</name>
<evidence type="ECO:0000256" key="1">
    <source>
        <dbReference type="SAM" id="MobiDB-lite"/>
    </source>
</evidence>
<feature type="region of interest" description="Disordered" evidence="1">
    <location>
        <begin position="57"/>
        <end position="99"/>
    </location>
</feature>
<gene>
    <name evidence="2" type="ORF">HPB48_005272</name>
</gene>
<evidence type="ECO:0000313" key="2">
    <source>
        <dbReference type="EMBL" id="KAH9381581.1"/>
    </source>
</evidence>
<dbReference type="EMBL" id="JABSTR010000011">
    <property type="protein sequence ID" value="KAH9381581.1"/>
    <property type="molecule type" value="Genomic_DNA"/>
</dbReference>
<dbReference type="AlphaFoldDB" id="A0A9J6H1V1"/>
<keyword evidence="3" id="KW-1185">Reference proteome</keyword>
<accession>A0A9J6H1V1</accession>
<proteinExistence type="predicted"/>
<comment type="caution">
    <text evidence="2">The sequence shown here is derived from an EMBL/GenBank/DDBJ whole genome shotgun (WGS) entry which is preliminary data.</text>
</comment>
<sequence length="166" mass="18564">MVKVMHCENAEPIRTPWKAEEFDRNPLTLSNCLDDDAPAADAVLLQLWDERALKKTSAKAMRHARPSPAKRTTNTPPTLGRPSSLADPGLDAPVSSGQRKDGSVTFHHLSFSNCKVPFSCSFSMADERRLRYGDPASSEMKISNTPTLEPHVRIFILYKYRSITHL</sequence>
<organism evidence="2 3">
    <name type="scientific">Haemaphysalis longicornis</name>
    <name type="common">Bush tick</name>
    <dbReference type="NCBI Taxonomy" id="44386"/>
    <lineage>
        <taxon>Eukaryota</taxon>
        <taxon>Metazoa</taxon>
        <taxon>Ecdysozoa</taxon>
        <taxon>Arthropoda</taxon>
        <taxon>Chelicerata</taxon>
        <taxon>Arachnida</taxon>
        <taxon>Acari</taxon>
        <taxon>Parasitiformes</taxon>
        <taxon>Ixodida</taxon>
        <taxon>Ixodoidea</taxon>
        <taxon>Ixodidae</taxon>
        <taxon>Haemaphysalinae</taxon>
        <taxon>Haemaphysalis</taxon>
    </lineage>
</organism>
<protein>
    <submittedName>
        <fullName evidence="2">Uncharacterized protein</fullName>
    </submittedName>
</protein>
<dbReference type="VEuPathDB" id="VectorBase:HLOH_056724"/>
<reference evidence="2 3" key="1">
    <citation type="journal article" date="2020" name="Cell">
        <title>Large-Scale Comparative Analyses of Tick Genomes Elucidate Their Genetic Diversity and Vector Capacities.</title>
        <authorList>
            <consortium name="Tick Genome and Microbiome Consortium (TIGMIC)"/>
            <person name="Jia N."/>
            <person name="Wang J."/>
            <person name="Shi W."/>
            <person name="Du L."/>
            <person name="Sun Y."/>
            <person name="Zhan W."/>
            <person name="Jiang J.F."/>
            <person name="Wang Q."/>
            <person name="Zhang B."/>
            <person name="Ji P."/>
            <person name="Bell-Sakyi L."/>
            <person name="Cui X.M."/>
            <person name="Yuan T.T."/>
            <person name="Jiang B.G."/>
            <person name="Yang W.F."/>
            <person name="Lam T.T."/>
            <person name="Chang Q.C."/>
            <person name="Ding S.J."/>
            <person name="Wang X.J."/>
            <person name="Zhu J.G."/>
            <person name="Ruan X.D."/>
            <person name="Zhao L."/>
            <person name="Wei J.T."/>
            <person name="Ye R.Z."/>
            <person name="Que T.C."/>
            <person name="Du C.H."/>
            <person name="Zhou Y.H."/>
            <person name="Cheng J.X."/>
            <person name="Dai P.F."/>
            <person name="Guo W.B."/>
            <person name="Han X.H."/>
            <person name="Huang E.J."/>
            <person name="Li L.F."/>
            <person name="Wei W."/>
            <person name="Gao Y.C."/>
            <person name="Liu J.Z."/>
            <person name="Shao H.Z."/>
            <person name="Wang X."/>
            <person name="Wang C.C."/>
            <person name="Yang T.C."/>
            <person name="Huo Q.B."/>
            <person name="Li W."/>
            <person name="Chen H.Y."/>
            <person name="Chen S.E."/>
            <person name="Zhou L.G."/>
            <person name="Ni X.B."/>
            <person name="Tian J.H."/>
            <person name="Sheng Y."/>
            <person name="Liu T."/>
            <person name="Pan Y.S."/>
            <person name="Xia L.Y."/>
            <person name="Li J."/>
            <person name="Zhao F."/>
            <person name="Cao W.C."/>
        </authorList>
    </citation>
    <scope>NUCLEOTIDE SEQUENCE [LARGE SCALE GENOMIC DNA]</scope>
    <source>
        <strain evidence="2">HaeL-2018</strain>
    </source>
</reference>
<evidence type="ECO:0000313" key="3">
    <source>
        <dbReference type="Proteomes" id="UP000821853"/>
    </source>
</evidence>
<dbReference type="Proteomes" id="UP000821853">
    <property type="component" value="Chromosome 9"/>
</dbReference>